<name>A0ABR7PC05_9FIRM</name>
<evidence type="ECO:0000256" key="1">
    <source>
        <dbReference type="ARBA" id="ARBA00023015"/>
    </source>
</evidence>
<dbReference type="SMART" id="SM00342">
    <property type="entry name" value="HTH_ARAC"/>
    <property type="match status" value="1"/>
</dbReference>
<evidence type="ECO:0000313" key="5">
    <source>
        <dbReference type="EMBL" id="MBC8628958.1"/>
    </source>
</evidence>
<dbReference type="SUPFAM" id="SSF51215">
    <property type="entry name" value="Regulatory protein AraC"/>
    <property type="match status" value="1"/>
</dbReference>
<keyword evidence="2" id="KW-0238">DNA-binding</keyword>
<dbReference type="CDD" id="cd06986">
    <property type="entry name" value="cupin_MmsR-like_N"/>
    <property type="match status" value="1"/>
</dbReference>
<dbReference type="Gene3D" id="2.60.120.280">
    <property type="entry name" value="Regulatory protein AraC"/>
    <property type="match status" value="1"/>
</dbReference>
<dbReference type="InterPro" id="IPR018062">
    <property type="entry name" value="HTH_AraC-typ_CS"/>
</dbReference>
<dbReference type="PRINTS" id="PR00032">
    <property type="entry name" value="HTHARAC"/>
</dbReference>
<dbReference type="InterPro" id="IPR009057">
    <property type="entry name" value="Homeodomain-like_sf"/>
</dbReference>
<evidence type="ECO:0000256" key="3">
    <source>
        <dbReference type="ARBA" id="ARBA00023163"/>
    </source>
</evidence>
<reference evidence="5 6" key="1">
    <citation type="submission" date="2020-08" db="EMBL/GenBank/DDBJ databases">
        <title>Genome public.</title>
        <authorList>
            <person name="Liu C."/>
            <person name="Sun Q."/>
        </authorList>
    </citation>
    <scope>NUCLEOTIDE SEQUENCE [LARGE SCALE GENOMIC DNA]</scope>
    <source>
        <strain evidence="5 6">3_YM_SP_D4_24.mj</strain>
    </source>
</reference>
<proteinExistence type="predicted"/>
<dbReference type="SUPFAM" id="SSF46689">
    <property type="entry name" value="Homeodomain-like"/>
    <property type="match status" value="2"/>
</dbReference>
<protein>
    <submittedName>
        <fullName evidence="5">AraC family transcriptional regulator</fullName>
    </submittedName>
</protein>
<evidence type="ECO:0000313" key="6">
    <source>
        <dbReference type="Proteomes" id="UP000661649"/>
    </source>
</evidence>
<sequence>MNQSLSGIPSIYFCGHEHCQPGHSFGPAVRPHYLIHVVLSGKGIFKHQGHTYSLKSGDSFLIKPMDSTYYEADQTNPWEYAWIGFNGQEIPALLNQTCFQDSCIFICPPDSERKLNLRTLMHSILNTFSSANYNPFTLTGLFLELLGLMTGPSVVEGNSYSTQYIKRAMDYMKNNYGYNIRIQDIAAAIGIDRTYLYRLFMEQQKISPKQYLLQLRIHIASDMLSSSDYSITEIAYSCGFKDAAAFSNQFKKMTGYTPRKFREYLNLEKTIYRKH</sequence>
<accession>A0ABR7PC05</accession>
<dbReference type="Gene3D" id="1.10.10.60">
    <property type="entry name" value="Homeodomain-like"/>
    <property type="match status" value="2"/>
</dbReference>
<dbReference type="EMBL" id="JACRTP010000004">
    <property type="protein sequence ID" value="MBC8628958.1"/>
    <property type="molecule type" value="Genomic_DNA"/>
</dbReference>
<dbReference type="PANTHER" id="PTHR43280">
    <property type="entry name" value="ARAC-FAMILY TRANSCRIPTIONAL REGULATOR"/>
    <property type="match status" value="1"/>
</dbReference>
<dbReference type="InterPro" id="IPR037923">
    <property type="entry name" value="HTH-like"/>
</dbReference>
<feature type="domain" description="HTH araC/xylS-type" evidence="4">
    <location>
        <begin position="166"/>
        <end position="264"/>
    </location>
</feature>
<keyword evidence="6" id="KW-1185">Reference proteome</keyword>
<dbReference type="Pfam" id="PF02311">
    <property type="entry name" value="AraC_binding"/>
    <property type="match status" value="1"/>
</dbReference>
<organism evidence="5 6">
    <name type="scientific">Blautia stercoris</name>
    <dbReference type="NCBI Taxonomy" id="871664"/>
    <lineage>
        <taxon>Bacteria</taxon>
        <taxon>Bacillati</taxon>
        <taxon>Bacillota</taxon>
        <taxon>Clostridia</taxon>
        <taxon>Lachnospirales</taxon>
        <taxon>Lachnospiraceae</taxon>
        <taxon>Blautia</taxon>
    </lineage>
</organism>
<dbReference type="InterPro" id="IPR018060">
    <property type="entry name" value="HTH_AraC"/>
</dbReference>
<dbReference type="PROSITE" id="PS01124">
    <property type="entry name" value="HTH_ARAC_FAMILY_2"/>
    <property type="match status" value="1"/>
</dbReference>
<gene>
    <name evidence="5" type="ORF">H8712_10110</name>
</gene>
<keyword evidence="3" id="KW-0804">Transcription</keyword>
<evidence type="ECO:0000256" key="2">
    <source>
        <dbReference type="ARBA" id="ARBA00023125"/>
    </source>
</evidence>
<dbReference type="PANTHER" id="PTHR43280:SF30">
    <property type="entry name" value="MMSAB OPERON REGULATORY PROTEIN"/>
    <property type="match status" value="1"/>
</dbReference>
<dbReference type="Proteomes" id="UP000661649">
    <property type="component" value="Unassembled WGS sequence"/>
</dbReference>
<dbReference type="Pfam" id="PF12833">
    <property type="entry name" value="HTH_18"/>
    <property type="match status" value="1"/>
</dbReference>
<keyword evidence="1" id="KW-0805">Transcription regulation</keyword>
<dbReference type="RefSeq" id="WP_187558767.1">
    <property type="nucleotide sequence ID" value="NZ_JACRTP010000004.1"/>
</dbReference>
<dbReference type="InterPro" id="IPR003313">
    <property type="entry name" value="AraC-bd"/>
</dbReference>
<dbReference type="InterPro" id="IPR020449">
    <property type="entry name" value="Tscrpt_reg_AraC-type_HTH"/>
</dbReference>
<dbReference type="PROSITE" id="PS00041">
    <property type="entry name" value="HTH_ARAC_FAMILY_1"/>
    <property type="match status" value="1"/>
</dbReference>
<comment type="caution">
    <text evidence="5">The sequence shown here is derived from an EMBL/GenBank/DDBJ whole genome shotgun (WGS) entry which is preliminary data.</text>
</comment>
<evidence type="ECO:0000259" key="4">
    <source>
        <dbReference type="PROSITE" id="PS01124"/>
    </source>
</evidence>